<evidence type="ECO:0000313" key="1">
    <source>
        <dbReference type="EMBL" id="MFB6490601.1"/>
    </source>
</evidence>
<evidence type="ECO:0000313" key="2">
    <source>
        <dbReference type="Proteomes" id="UP000033636"/>
    </source>
</evidence>
<reference evidence="1" key="1">
    <citation type="submission" date="2024-07" db="EMBL/GenBank/DDBJ databases">
        <title>Metagenome and Metagenome-Assembled Genomes of Archaea from a hot spring from the geothermal field of Los Azufres, Mexico.</title>
        <authorList>
            <person name="Marin-Paredes R."/>
            <person name="Martinez-Romero E."/>
            <person name="Servin-Garciduenas L.E."/>
        </authorList>
    </citation>
    <scope>NUCLEOTIDE SEQUENCE</scope>
</reference>
<dbReference type="EC" id="2.6.1.16" evidence="1"/>
<dbReference type="Proteomes" id="UP000033636">
    <property type="component" value="Unassembled WGS sequence"/>
</dbReference>
<dbReference type="EMBL" id="JZWT02000011">
    <property type="protein sequence ID" value="MFB6490601.1"/>
    <property type="molecule type" value="Genomic_DNA"/>
</dbReference>
<proteinExistence type="predicted"/>
<organism evidence="1 2">
    <name type="scientific">Thermoproteus sp. AZ2</name>
    <dbReference type="NCBI Taxonomy" id="1609232"/>
    <lineage>
        <taxon>Archaea</taxon>
        <taxon>Thermoproteota</taxon>
        <taxon>Thermoprotei</taxon>
        <taxon>Thermoproteales</taxon>
        <taxon>Thermoproteaceae</taxon>
        <taxon>Thermoproteus</taxon>
    </lineage>
</organism>
<comment type="caution">
    <text evidence="1">The sequence shown here is derived from an EMBL/GenBank/DDBJ whole genome shotgun (WGS) entry which is preliminary data.</text>
</comment>
<accession>A0ACC6V0Z3</accession>
<name>A0ACC6V0Z3_9CREN</name>
<keyword evidence="1" id="KW-0808">Transferase</keyword>
<protein>
    <submittedName>
        <fullName evidence="1">Glutamine--fructose-6-phosphate transaminase (Isomerizing)</fullName>
        <ecNumber evidence="1">2.6.1.16</ecNumber>
    </submittedName>
</protein>
<keyword evidence="1" id="KW-0032">Aminotransferase</keyword>
<gene>
    <name evidence="1" type="primary">glmS</name>
    <name evidence="1" type="ORF">TU35_005040</name>
</gene>
<sequence length="601" mass="64853">MCGIFGIALSSDAALGAILRRALERLEYRGYDSAGIAVVSSGSLVVRKDVGKVADVARRHGFDSVRGRTGVAHTRWATHGKPSQANAHPHTDCAGRIAVVHNGIIENYEELKAELAAKGHVFTSETDTEVFAHLMEEYEREGLSPWDAFRKAVSRIRGAYALAVVDLGEPDKVFFARNLSPLIVGVGDGYNVVASDIPTILDHTKNALPLRDGEYGYISPAGVYIERDGVAVSISGRVQQVPWSAEQALRGGYPHFMLKEIHEQPEALSSTIAGLEPRRLAEAAEMLLNARRIYVLGAGTSYYAGLVFQLGLTSYKLLAYPIIASEYATYEGVFDSDDVAIAVSQSGETIDTIKAARAVKERGAKVIAITNVVASTLARESDYVLYTRAGPEIGVAATKTFTTQVALLTALHIAVGRALGIDVSAEESSLKRLPDVVRRAIELNEGSAKALAEDVASSKNAYYLSRGLGMPVALEGALKLKEIAYIHAEAYPAGESKHGPIALVEEKFPVVFVFSDPSAKEKLLNNVAEMRARDALLIGVVPKGDDLTKKLKYVFEVPNMDPMTNAASFVVPLQLLAYYTAVRLGRDPDKPRNLAKTVTVE</sequence>